<dbReference type="SUPFAM" id="SSF51126">
    <property type="entry name" value="Pectin lyase-like"/>
    <property type="match status" value="1"/>
</dbReference>
<dbReference type="SMART" id="SM00710">
    <property type="entry name" value="PbH1"/>
    <property type="match status" value="4"/>
</dbReference>
<dbReference type="InterPro" id="IPR012334">
    <property type="entry name" value="Pectin_lyas_fold"/>
</dbReference>
<dbReference type="Gene3D" id="2.160.20.10">
    <property type="entry name" value="Single-stranded right-handed beta-helix, Pectin lyase-like"/>
    <property type="match status" value="1"/>
</dbReference>
<evidence type="ECO:0000313" key="1">
    <source>
        <dbReference type="EMBL" id="MEK8051583.1"/>
    </source>
</evidence>
<keyword evidence="2" id="KW-1185">Reference proteome</keyword>
<evidence type="ECO:0000313" key="2">
    <source>
        <dbReference type="Proteomes" id="UP001365405"/>
    </source>
</evidence>
<sequence>MVIELMPGEYIVSRSIWTKRGGLAQRPIVVRAGRPGLVRLNFVAQEGFVVAHPYWHFENLEIKGACSDDSTCEHAFHIVGNGHHAVIRNNRLLNFNAHVKVNGHEGHFPDDGLLQFNTLSNERVRRTDNPVSPVDIVAASRWRVLDNTVSNFARTNRHPTYGVFMKGAGEGGRIERNLVLCTTADVSRSGTRVGISLGGGGTSPNACRDKVCRFEHSAGRIANNIVAFCNESGVDINRSIGADVQHNTLVNTAGISVRGEPAVASLRANLLDGRILVRREATTFQIENTKIDYSDYDSADRLRFSWLGHVPKVTIAQPLSRDFCGLPRQRSDAVGAIGVSSTCVKSSGQ</sequence>
<gene>
    <name evidence="1" type="ORF">AACH10_15140</name>
</gene>
<dbReference type="InterPro" id="IPR006626">
    <property type="entry name" value="PbH1"/>
</dbReference>
<dbReference type="InterPro" id="IPR011050">
    <property type="entry name" value="Pectin_lyase_fold/virulence"/>
</dbReference>
<comment type="caution">
    <text evidence="1">The sequence shown here is derived from an EMBL/GenBank/DDBJ whole genome shotgun (WGS) entry which is preliminary data.</text>
</comment>
<protein>
    <recommendedName>
        <fullName evidence="3">Right handed beta helix domain-containing protein</fullName>
    </recommendedName>
</protein>
<organism evidence="1 2">
    <name type="scientific">Pseudaquabacterium inlustre</name>
    <dbReference type="NCBI Taxonomy" id="2984192"/>
    <lineage>
        <taxon>Bacteria</taxon>
        <taxon>Pseudomonadati</taxon>
        <taxon>Pseudomonadota</taxon>
        <taxon>Betaproteobacteria</taxon>
        <taxon>Burkholderiales</taxon>
        <taxon>Sphaerotilaceae</taxon>
        <taxon>Pseudaquabacterium</taxon>
    </lineage>
</organism>
<dbReference type="Proteomes" id="UP001365405">
    <property type="component" value="Unassembled WGS sequence"/>
</dbReference>
<dbReference type="RefSeq" id="WP_341411285.1">
    <property type="nucleotide sequence ID" value="NZ_JBBUTH010000008.1"/>
</dbReference>
<evidence type="ECO:0008006" key="3">
    <source>
        <dbReference type="Google" id="ProtNLM"/>
    </source>
</evidence>
<proteinExistence type="predicted"/>
<reference evidence="1 2" key="1">
    <citation type="submission" date="2024-04" db="EMBL/GenBank/DDBJ databases">
        <title>Novel species of the genus Ideonella isolated from streams.</title>
        <authorList>
            <person name="Lu H."/>
        </authorList>
    </citation>
    <scope>NUCLEOTIDE SEQUENCE [LARGE SCALE GENOMIC DNA]</scope>
    <source>
        <strain evidence="1 2">DXS22W</strain>
    </source>
</reference>
<name>A0ABU9CIA3_9BURK</name>
<accession>A0ABU9CIA3</accession>
<dbReference type="EMBL" id="JBBUTH010000008">
    <property type="protein sequence ID" value="MEK8051583.1"/>
    <property type="molecule type" value="Genomic_DNA"/>
</dbReference>